<sequence>MISNKFDNDFVAADALGRSSLSATSGRNASQSDAFAQLLRGCVLPTLVAAVICVAVGFFFSPLAAWSAGFGAALVIVFFGLTLFVMKRTADLAPSTTMIVVMITYTLKVVVLGIVMFLLRDATWVSGYAVGVSITVCAIVWLFFEMRAYKHLRVFVYDPEGEASLEPDRRQGPTDEP</sequence>
<evidence type="ECO:0000313" key="3">
    <source>
        <dbReference type="Proteomes" id="UP000019494"/>
    </source>
</evidence>
<comment type="caution">
    <text evidence="2">The sequence shown here is derived from an EMBL/GenBank/DDBJ whole genome shotgun (WGS) entry which is preliminary data.</text>
</comment>
<evidence type="ECO:0000313" key="2">
    <source>
        <dbReference type="EMBL" id="EWT05939.1"/>
    </source>
</evidence>
<accession>W9GPX6</accession>
<gene>
    <name evidence="2" type="ORF">N864_00545</name>
</gene>
<keyword evidence="1" id="KW-0812">Transmembrane</keyword>
<dbReference type="Proteomes" id="UP000019494">
    <property type="component" value="Unassembled WGS sequence"/>
</dbReference>
<protein>
    <recommendedName>
        <fullName evidence="4">ATP synthase protein I</fullName>
    </recommendedName>
</protein>
<evidence type="ECO:0008006" key="4">
    <source>
        <dbReference type="Google" id="ProtNLM"/>
    </source>
</evidence>
<keyword evidence="1" id="KW-0472">Membrane</keyword>
<feature type="transmembrane region" description="Helical" evidence="1">
    <location>
        <begin position="66"/>
        <end position="86"/>
    </location>
</feature>
<dbReference type="AlphaFoldDB" id="W9GPX6"/>
<reference evidence="3" key="1">
    <citation type="submission" date="2013-08" db="EMBL/GenBank/DDBJ databases">
        <title>Intrasporangium oryzae NRRL B-24470.</title>
        <authorList>
            <person name="Liu H."/>
            <person name="Wang G."/>
        </authorList>
    </citation>
    <scope>NUCLEOTIDE SEQUENCE [LARGE SCALE GENOMIC DNA]</scope>
    <source>
        <strain evidence="3">Q5-1</strain>
    </source>
</reference>
<keyword evidence="1" id="KW-1133">Transmembrane helix</keyword>
<feature type="transmembrane region" description="Helical" evidence="1">
    <location>
        <begin position="98"/>
        <end position="119"/>
    </location>
</feature>
<feature type="transmembrane region" description="Helical" evidence="1">
    <location>
        <begin position="125"/>
        <end position="144"/>
    </location>
</feature>
<evidence type="ECO:0000256" key="1">
    <source>
        <dbReference type="SAM" id="Phobius"/>
    </source>
</evidence>
<organism evidence="2 3">
    <name type="scientific">Intrasporangium chromatireducens Q5-1</name>
    <dbReference type="NCBI Taxonomy" id="584657"/>
    <lineage>
        <taxon>Bacteria</taxon>
        <taxon>Bacillati</taxon>
        <taxon>Actinomycetota</taxon>
        <taxon>Actinomycetes</taxon>
        <taxon>Micrococcales</taxon>
        <taxon>Intrasporangiaceae</taxon>
        <taxon>Intrasporangium</taxon>
    </lineage>
</organism>
<proteinExistence type="predicted"/>
<name>W9GPX6_9MICO</name>
<feature type="transmembrane region" description="Helical" evidence="1">
    <location>
        <begin position="38"/>
        <end position="60"/>
    </location>
</feature>
<keyword evidence="3" id="KW-1185">Reference proteome</keyword>
<dbReference type="EMBL" id="AWQS01000076">
    <property type="protein sequence ID" value="EWT05939.1"/>
    <property type="molecule type" value="Genomic_DNA"/>
</dbReference>